<dbReference type="SUPFAM" id="SSF48150">
    <property type="entry name" value="DNA-glycosylase"/>
    <property type="match status" value="1"/>
</dbReference>
<dbReference type="Gene3D" id="1.10.340.30">
    <property type="entry name" value="Hypothetical protein, domain 2"/>
    <property type="match status" value="1"/>
</dbReference>
<feature type="domain" description="HhH-GPD" evidence="5">
    <location>
        <begin position="131"/>
        <end position="322"/>
    </location>
</feature>
<proteinExistence type="inferred from homology"/>
<feature type="region of interest" description="Disordered" evidence="4">
    <location>
        <begin position="295"/>
        <end position="363"/>
    </location>
</feature>
<accession>A0A8H7F881</accession>
<comment type="similarity">
    <text evidence="1">Belongs to the alkylbase DNA glycosidase AlkA family.</text>
</comment>
<gene>
    <name evidence="6" type="ORF">Agabi119p4_1918</name>
</gene>
<dbReference type="Proteomes" id="UP000629468">
    <property type="component" value="Unassembled WGS sequence"/>
</dbReference>
<dbReference type="PANTHER" id="PTHR43003:SF5">
    <property type="entry name" value="DNA-3-METHYLADENINE GLYCOSYLASE"/>
    <property type="match status" value="1"/>
</dbReference>
<feature type="compositionally biased region" description="Basic and acidic residues" evidence="4">
    <location>
        <begin position="346"/>
        <end position="355"/>
    </location>
</feature>
<evidence type="ECO:0000256" key="2">
    <source>
        <dbReference type="ARBA" id="ARBA00022763"/>
    </source>
</evidence>
<feature type="region of interest" description="Disordered" evidence="4">
    <location>
        <begin position="1"/>
        <end position="71"/>
    </location>
</feature>
<dbReference type="GO" id="GO:0006307">
    <property type="term" value="P:DNA alkylation repair"/>
    <property type="evidence" value="ECO:0007669"/>
    <property type="project" value="TreeGrafter"/>
</dbReference>
<evidence type="ECO:0000256" key="1">
    <source>
        <dbReference type="ARBA" id="ARBA00010817"/>
    </source>
</evidence>
<dbReference type="InterPro" id="IPR011257">
    <property type="entry name" value="DNA_glycosylase"/>
</dbReference>
<feature type="compositionally biased region" description="Polar residues" evidence="4">
    <location>
        <begin position="1"/>
        <end position="10"/>
    </location>
</feature>
<keyword evidence="2" id="KW-0227">DNA damage</keyword>
<protein>
    <recommendedName>
        <fullName evidence="5">HhH-GPD domain-containing protein</fullName>
    </recommendedName>
</protein>
<reference evidence="6 7" key="1">
    <citation type="journal article" name="Sci. Rep.">
        <title>Telomere-to-telomere assembled and centromere annotated genomes of the two main subspecies of the button mushroom Agaricus bisporus reveal especially polymorphic chromosome ends.</title>
        <authorList>
            <person name="Sonnenberg A.S.M."/>
            <person name="Sedaghat-Telgerd N."/>
            <person name="Lavrijssen B."/>
            <person name="Ohm R.A."/>
            <person name="Hendrickx P.M."/>
            <person name="Scholtmeijer K."/>
            <person name="Baars J.J.P."/>
            <person name="van Peer A."/>
        </authorList>
    </citation>
    <scope>NUCLEOTIDE SEQUENCE [LARGE SCALE GENOMIC DNA]</scope>
    <source>
        <strain evidence="6 7">H119_p4</strain>
    </source>
</reference>
<dbReference type="Pfam" id="PF00730">
    <property type="entry name" value="HhH-GPD"/>
    <property type="match status" value="1"/>
</dbReference>
<dbReference type="GO" id="GO:0008725">
    <property type="term" value="F:DNA-3-methyladenine glycosylase activity"/>
    <property type="evidence" value="ECO:0007669"/>
    <property type="project" value="TreeGrafter"/>
</dbReference>
<dbReference type="Gene3D" id="1.10.1670.40">
    <property type="match status" value="2"/>
</dbReference>
<dbReference type="GO" id="GO:0005634">
    <property type="term" value="C:nucleus"/>
    <property type="evidence" value="ECO:0007669"/>
    <property type="project" value="TreeGrafter"/>
</dbReference>
<dbReference type="InterPro" id="IPR051912">
    <property type="entry name" value="Alkylbase_DNA_Glycosylase/TA"/>
</dbReference>
<evidence type="ECO:0000313" key="6">
    <source>
        <dbReference type="EMBL" id="KAF7782542.1"/>
    </source>
</evidence>
<organism evidence="6 7">
    <name type="scientific">Agaricus bisporus var. burnettii</name>
    <dbReference type="NCBI Taxonomy" id="192524"/>
    <lineage>
        <taxon>Eukaryota</taxon>
        <taxon>Fungi</taxon>
        <taxon>Dikarya</taxon>
        <taxon>Basidiomycota</taxon>
        <taxon>Agaricomycotina</taxon>
        <taxon>Agaricomycetes</taxon>
        <taxon>Agaricomycetidae</taxon>
        <taxon>Agaricales</taxon>
        <taxon>Agaricineae</taxon>
        <taxon>Agaricaceae</taxon>
        <taxon>Agaricus</taxon>
    </lineage>
</organism>
<name>A0A8H7F881_AGABI</name>
<evidence type="ECO:0000256" key="4">
    <source>
        <dbReference type="SAM" id="MobiDB-lite"/>
    </source>
</evidence>
<dbReference type="AlphaFoldDB" id="A0A8H7F881"/>
<dbReference type="SMART" id="SM00478">
    <property type="entry name" value="ENDO3c"/>
    <property type="match status" value="1"/>
</dbReference>
<dbReference type="GO" id="GO:0043916">
    <property type="term" value="F:DNA-7-methylguanine glycosylase activity"/>
    <property type="evidence" value="ECO:0007669"/>
    <property type="project" value="TreeGrafter"/>
</dbReference>
<evidence type="ECO:0000259" key="5">
    <source>
        <dbReference type="SMART" id="SM00478"/>
    </source>
</evidence>
<evidence type="ECO:0000313" key="7">
    <source>
        <dbReference type="Proteomes" id="UP000629468"/>
    </source>
</evidence>
<dbReference type="InterPro" id="IPR003265">
    <property type="entry name" value="HhH-GPD_domain"/>
</dbReference>
<dbReference type="GO" id="GO:0006285">
    <property type="term" value="P:base-excision repair, AP site formation"/>
    <property type="evidence" value="ECO:0007669"/>
    <property type="project" value="TreeGrafter"/>
</dbReference>
<evidence type="ECO:0000256" key="3">
    <source>
        <dbReference type="ARBA" id="ARBA00023204"/>
    </source>
</evidence>
<dbReference type="GO" id="GO:0032131">
    <property type="term" value="F:alkylated DNA binding"/>
    <property type="evidence" value="ECO:0007669"/>
    <property type="project" value="TreeGrafter"/>
</dbReference>
<dbReference type="EMBL" id="JABXXO010000003">
    <property type="protein sequence ID" value="KAF7782542.1"/>
    <property type="molecule type" value="Genomic_DNA"/>
</dbReference>
<sequence>MMSATRSSSRLAAKVAREFSKKAEEVSTKALPARKRANQGAPSEANAMKKPRVNPVATSSLPPTGQVMEHPTDQDADALVPAVLTFSLKDAKEHLIGVDHRFEAIFNKLPCKPYENLEQFHPFQALSTSILGQQISWLAARSIIHKFKRLYDPTLPEKPGDDPINSFPTPSQVAATDISVLRSAGLSTRKAEYIQDLAKRFADGRLSTKKILSANDDDLADMLIQVRGIGSWTGKPKFKVTKARRHSLMVAPADPVNMFAMFSLRRPDILPIGDLGVQRGLARWCLALHSPSDPFSLSPQKLSQAEVKEKEAKATQIDAGDSDDDVEAGYLPVTGEKSSHRNSGGNKEKEVDRPSELPPLFTPSITKTLREPAGTDIQPLPKTLSISELRSRISGKKKVKGALLTPDEMEALTESWKPYRSIGVYYMWSLDGDK</sequence>
<dbReference type="PANTHER" id="PTHR43003">
    <property type="entry name" value="DNA-3-METHYLADENINE GLYCOSYLASE"/>
    <property type="match status" value="1"/>
</dbReference>
<keyword evidence="3" id="KW-0234">DNA repair</keyword>
<dbReference type="GO" id="GO:0032993">
    <property type="term" value="C:protein-DNA complex"/>
    <property type="evidence" value="ECO:0007669"/>
    <property type="project" value="TreeGrafter"/>
</dbReference>
<comment type="caution">
    <text evidence="6">The sequence shown here is derived from an EMBL/GenBank/DDBJ whole genome shotgun (WGS) entry which is preliminary data.</text>
</comment>
<feature type="compositionally biased region" description="Basic and acidic residues" evidence="4">
    <location>
        <begin position="15"/>
        <end position="27"/>
    </location>
</feature>
<dbReference type="FunFam" id="1.10.340.30:FF:000004">
    <property type="entry name" value="DNA-3-methyladenine glycosylase II"/>
    <property type="match status" value="1"/>
</dbReference>
<dbReference type="CDD" id="cd00056">
    <property type="entry name" value="ENDO3c"/>
    <property type="match status" value="1"/>
</dbReference>